<comment type="caution">
    <text evidence="5">The sequence shown here is derived from an EMBL/GenBank/DDBJ whole genome shotgun (WGS) entry which is preliminary data.</text>
</comment>
<dbReference type="SUPFAM" id="SSF69593">
    <property type="entry name" value="Glycerol-3-phosphate (1)-acyltransferase"/>
    <property type="match status" value="1"/>
</dbReference>
<sequence>MPVRRAIARLYFRGSRWTLVREDPAVTGSRIILGAPHTSNWDFVLMLAIAWSHGISPRFLGKHQLFQGPGGWIMRRLGGIPVDRSDPSRIVDEVIALIASGEEIQLVVTPEGTRGAGTHWRSGFHRIAVATGLPVTLGYPDITTETAGLGPTLRMTGDVTTDMDAIRAFYADKAGVRPELRTEPRFRSEDDDVEDRRAA</sequence>
<feature type="region of interest" description="Disordered" evidence="3">
    <location>
        <begin position="180"/>
        <end position="199"/>
    </location>
</feature>
<keyword evidence="2 5" id="KW-0012">Acyltransferase</keyword>
<gene>
    <name evidence="5" type="ORF">GCM10009846_24850</name>
</gene>
<dbReference type="SMART" id="SM00563">
    <property type="entry name" value="PlsC"/>
    <property type="match status" value="1"/>
</dbReference>
<dbReference type="Proteomes" id="UP001501599">
    <property type="component" value="Unassembled WGS sequence"/>
</dbReference>
<evidence type="ECO:0000256" key="2">
    <source>
        <dbReference type="ARBA" id="ARBA00023315"/>
    </source>
</evidence>
<evidence type="ECO:0000259" key="4">
    <source>
        <dbReference type="SMART" id="SM00563"/>
    </source>
</evidence>
<dbReference type="RefSeq" id="WP_344344122.1">
    <property type="nucleotide sequence ID" value="NZ_BAAAQT010000008.1"/>
</dbReference>
<reference evidence="5 6" key="1">
    <citation type="journal article" date="2019" name="Int. J. Syst. Evol. Microbiol.">
        <title>The Global Catalogue of Microorganisms (GCM) 10K type strain sequencing project: providing services to taxonomists for standard genome sequencing and annotation.</title>
        <authorList>
            <consortium name="The Broad Institute Genomics Platform"/>
            <consortium name="The Broad Institute Genome Sequencing Center for Infectious Disease"/>
            <person name="Wu L."/>
            <person name="Ma J."/>
        </authorList>
    </citation>
    <scope>NUCLEOTIDE SEQUENCE [LARGE SCALE GENOMIC DNA]</scope>
    <source>
        <strain evidence="5 6">JCM 16026</strain>
    </source>
</reference>
<dbReference type="PANTHER" id="PTHR10434:SF9">
    <property type="entry name" value="PHOSPHOLIPID_GLYCEROL ACYLTRANSFERASE DOMAIN-CONTAINING PROTEIN"/>
    <property type="match status" value="1"/>
</dbReference>
<name>A0ABN3AVF4_9MICO</name>
<dbReference type="PANTHER" id="PTHR10434">
    <property type="entry name" value="1-ACYL-SN-GLYCEROL-3-PHOSPHATE ACYLTRANSFERASE"/>
    <property type="match status" value="1"/>
</dbReference>
<dbReference type="GO" id="GO:0016746">
    <property type="term" value="F:acyltransferase activity"/>
    <property type="evidence" value="ECO:0007669"/>
    <property type="project" value="UniProtKB-KW"/>
</dbReference>
<dbReference type="InterPro" id="IPR002123">
    <property type="entry name" value="Plipid/glycerol_acylTrfase"/>
</dbReference>
<protein>
    <submittedName>
        <fullName evidence="5">1-acyl-sn-glycerol-3-phosphate acyltransferase</fullName>
    </submittedName>
</protein>
<dbReference type="EMBL" id="BAAAQT010000008">
    <property type="protein sequence ID" value="GAA2175345.1"/>
    <property type="molecule type" value="Genomic_DNA"/>
</dbReference>
<keyword evidence="1" id="KW-0808">Transferase</keyword>
<organism evidence="5 6">
    <name type="scientific">Agrococcus versicolor</name>
    <dbReference type="NCBI Taxonomy" id="501482"/>
    <lineage>
        <taxon>Bacteria</taxon>
        <taxon>Bacillati</taxon>
        <taxon>Actinomycetota</taxon>
        <taxon>Actinomycetes</taxon>
        <taxon>Micrococcales</taxon>
        <taxon>Microbacteriaceae</taxon>
        <taxon>Agrococcus</taxon>
    </lineage>
</organism>
<accession>A0ABN3AVF4</accession>
<dbReference type="Pfam" id="PF01553">
    <property type="entry name" value="Acyltransferase"/>
    <property type="match status" value="1"/>
</dbReference>
<evidence type="ECO:0000256" key="1">
    <source>
        <dbReference type="ARBA" id="ARBA00022679"/>
    </source>
</evidence>
<proteinExistence type="predicted"/>
<feature type="domain" description="Phospholipid/glycerol acyltransferase" evidence="4">
    <location>
        <begin position="31"/>
        <end position="140"/>
    </location>
</feature>
<evidence type="ECO:0000313" key="6">
    <source>
        <dbReference type="Proteomes" id="UP001501599"/>
    </source>
</evidence>
<evidence type="ECO:0000313" key="5">
    <source>
        <dbReference type="EMBL" id="GAA2175345.1"/>
    </source>
</evidence>
<keyword evidence="6" id="KW-1185">Reference proteome</keyword>
<evidence type="ECO:0000256" key="3">
    <source>
        <dbReference type="SAM" id="MobiDB-lite"/>
    </source>
</evidence>